<accession>A0AA88CPV7</accession>
<dbReference type="EMBL" id="BTGU01001547">
    <property type="protein sequence ID" value="GMN25181.1"/>
    <property type="molecule type" value="Genomic_DNA"/>
</dbReference>
<dbReference type="PANTHER" id="PTHR36007">
    <property type="entry name" value="TRANSPORT PROTEIN-RELATED"/>
    <property type="match status" value="1"/>
</dbReference>
<organism evidence="1 2">
    <name type="scientific">Ficus carica</name>
    <name type="common">Common fig</name>
    <dbReference type="NCBI Taxonomy" id="3494"/>
    <lineage>
        <taxon>Eukaryota</taxon>
        <taxon>Viridiplantae</taxon>
        <taxon>Streptophyta</taxon>
        <taxon>Embryophyta</taxon>
        <taxon>Tracheophyta</taxon>
        <taxon>Spermatophyta</taxon>
        <taxon>Magnoliopsida</taxon>
        <taxon>eudicotyledons</taxon>
        <taxon>Gunneridae</taxon>
        <taxon>Pentapetalae</taxon>
        <taxon>rosids</taxon>
        <taxon>fabids</taxon>
        <taxon>Rosales</taxon>
        <taxon>Moraceae</taxon>
        <taxon>Ficeae</taxon>
        <taxon>Ficus</taxon>
    </lineage>
</organism>
<dbReference type="GO" id="GO:0009507">
    <property type="term" value="C:chloroplast"/>
    <property type="evidence" value="ECO:0007669"/>
    <property type="project" value="TreeGrafter"/>
</dbReference>
<dbReference type="Proteomes" id="UP001187192">
    <property type="component" value="Unassembled WGS sequence"/>
</dbReference>
<keyword evidence="2" id="KW-1185">Reference proteome</keyword>
<dbReference type="InterPro" id="IPR009577">
    <property type="entry name" value="Sm_multidrug_ex"/>
</dbReference>
<protein>
    <submittedName>
        <fullName evidence="1">Uncharacterized protein</fullName>
    </submittedName>
</protein>
<sequence length="93" mass="10114">MASLSIVWFATSKDVHIASDSIKVSGFGLKITDALWALDWPDEAVVFSLARLRLLKLRGTIPDIGYWMLLGMAIFPMGTGPVGIHPERSGNEG</sequence>
<reference evidence="1" key="1">
    <citation type="submission" date="2023-07" db="EMBL/GenBank/DDBJ databases">
        <title>draft genome sequence of fig (Ficus carica).</title>
        <authorList>
            <person name="Takahashi T."/>
            <person name="Nishimura K."/>
        </authorList>
    </citation>
    <scope>NUCLEOTIDE SEQUENCE</scope>
</reference>
<evidence type="ECO:0000313" key="1">
    <source>
        <dbReference type="EMBL" id="GMN25181.1"/>
    </source>
</evidence>
<gene>
    <name evidence="1" type="ORF">TIFTF001_040674</name>
</gene>
<dbReference type="AlphaFoldDB" id="A0AA88CPV7"/>
<dbReference type="PANTHER" id="PTHR36007:SF2">
    <property type="entry name" value="TRANSPORT PROTEIN-RELATED"/>
    <property type="match status" value="1"/>
</dbReference>
<evidence type="ECO:0000313" key="2">
    <source>
        <dbReference type="Proteomes" id="UP001187192"/>
    </source>
</evidence>
<proteinExistence type="predicted"/>
<comment type="caution">
    <text evidence="1">The sequence shown here is derived from an EMBL/GenBank/DDBJ whole genome shotgun (WGS) entry which is preliminary data.</text>
</comment>
<name>A0AA88CPV7_FICCA</name>